<dbReference type="Proteomes" id="UP001164250">
    <property type="component" value="Chromosome 9"/>
</dbReference>
<evidence type="ECO:0000313" key="1">
    <source>
        <dbReference type="EMBL" id="KAJ0088319.1"/>
    </source>
</evidence>
<dbReference type="EMBL" id="CM047905">
    <property type="protein sequence ID" value="KAJ0088319.1"/>
    <property type="molecule type" value="Genomic_DNA"/>
</dbReference>
<protein>
    <submittedName>
        <fullName evidence="1">Uncharacterized protein</fullName>
    </submittedName>
</protein>
<gene>
    <name evidence="1" type="ORF">Patl1_33105</name>
</gene>
<organism evidence="1 2">
    <name type="scientific">Pistacia atlantica</name>
    <dbReference type="NCBI Taxonomy" id="434234"/>
    <lineage>
        <taxon>Eukaryota</taxon>
        <taxon>Viridiplantae</taxon>
        <taxon>Streptophyta</taxon>
        <taxon>Embryophyta</taxon>
        <taxon>Tracheophyta</taxon>
        <taxon>Spermatophyta</taxon>
        <taxon>Magnoliopsida</taxon>
        <taxon>eudicotyledons</taxon>
        <taxon>Gunneridae</taxon>
        <taxon>Pentapetalae</taxon>
        <taxon>rosids</taxon>
        <taxon>malvids</taxon>
        <taxon>Sapindales</taxon>
        <taxon>Anacardiaceae</taxon>
        <taxon>Pistacia</taxon>
    </lineage>
</organism>
<proteinExistence type="predicted"/>
<comment type="caution">
    <text evidence="1">The sequence shown here is derived from an EMBL/GenBank/DDBJ whole genome shotgun (WGS) entry which is preliminary data.</text>
</comment>
<name>A0ACC1AP13_9ROSI</name>
<evidence type="ECO:0000313" key="2">
    <source>
        <dbReference type="Proteomes" id="UP001164250"/>
    </source>
</evidence>
<reference evidence="2" key="1">
    <citation type="journal article" date="2023" name="G3 (Bethesda)">
        <title>Genome assembly and association tests identify interacting loci associated with vigor, precocity, and sex in interspecific pistachio rootstocks.</title>
        <authorList>
            <person name="Palmer W."/>
            <person name="Jacygrad E."/>
            <person name="Sagayaradj S."/>
            <person name="Cavanaugh K."/>
            <person name="Han R."/>
            <person name="Bertier L."/>
            <person name="Beede B."/>
            <person name="Kafkas S."/>
            <person name="Golino D."/>
            <person name="Preece J."/>
            <person name="Michelmore R."/>
        </authorList>
    </citation>
    <scope>NUCLEOTIDE SEQUENCE [LARGE SCALE GENOMIC DNA]</scope>
</reference>
<keyword evidence="2" id="KW-1185">Reference proteome</keyword>
<sequence length="101" mass="11493">MLQLKELYIRECAELEQIIDVKDGEEVGANLLQTLSNIRVEKCHKLKNLFPISIARGFQQLESLQVIDNSELEQIIDVKDGEEVGANLLQTLIRYSRGKVP</sequence>
<accession>A0ACC1AP13</accession>